<feature type="transmembrane region" description="Helical" evidence="1">
    <location>
        <begin position="27"/>
        <end position="46"/>
    </location>
</feature>
<reference evidence="2" key="1">
    <citation type="journal article" date="2019" name="Sci. Rep.">
        <title>A comparative genomics approach for identifying host-range determinants in Streptococcus thermophilus bacteriophages.</title>
        <authorList>
            <person name="Szymczak P."/>
            <person name="Rau M.H."/>
            <person name="Monteiro J.M."/>
            <person name="Pinho M.G."/>
            <person name="Filipe S.R."/>
            <person name="Vogensen F.K."/>
            <person name="Zeidan A.A."/>
            <person name="Janzen T."/>
        </authorList>
    </citation>
    <scope>NUCLEOTIDE SEQUENCE</scope>
    <source>
        <strain evidence="2">STCH_32_eps_begin</strain>
        <strain evidence="3">STCH_33_eps_begin</strain>
    </source>
</reference>
<keyword evidence="1" id="KW-1133">Transmembrane helix</keyword>
<feature type="transmembrane region" description="Helical" evidence="1">
    <location>
        <begin position="157"/>
        <end position="176"/>
    </location>
</feature>
<gene>
    <name evidence="2" type="ORF">eps32b_0009</name>
    <name evidence="3" type="ORF">eps33b_0009</name>
</gene>
<dbReference type="EMBL" id="MK483545">
    <property type="protein sequence ID" value="QBR99839.1"/>
    <property type="molecule type" value="Genomic_DNA"/>
</dbReference>
<dbReference type="NCBIfam" id="TIGR04370">
    <property type="entry name" value="glyco_rpt_poly"/>
    <property type="match status" value="1"/>
</dbReference>
<name>A0A4Y5FQY1_STRTR</name>
<feature type="transmembrane region" description="Helical" evidence="1">
    <location>
        <begin position="348"/>
        <end position="366"/>
    </location>
</feature>
<feature type="transmembrane region" description="Helical" evidence="1">
    <location>
        <begin position="58"/>
        <end position="76"/>
    </location>
</feature>
<protein>
    <submittedName>
        <fullName evidence="2">EpsF</fullName>
    </submittedName>
</protein>
<dbReference type="EMBL" id="MK483549">
    <property type="protein sequence ID" value="QBR99896.1"/>
    <property type="molecule type" value="Genomic_DNA"/>
</dbReference>
<organism evidence="2">
    <name type="scientific">Streptococcus thermophilus</name>
    <dbReference type="NCBI Taxonomy" id="1308"/>
    <lineage>
        <taxon>Bacteria</taxon>
        <taxon>Bacillati</taxon>
        <taxon>Bacillota</taxon>
        <taxon>Bacilli</taxon>
        <taxon>Lactobacillales</taxon>
        <taxon>Streptococcaceae</taxon>
        <taxon>Streptococcus</taxon>
    </lineage>
</organism>
<evidence type="ECO:0000313" key="3">
    <source>
        <dbReference type="EMBL" id="QBR99896.1"/>
    </source>
</evidence>
<feature type="transmembrane region" description="Helical" evidence="1">
    <location>
        <begin position="252"/>
        <end position="271"/>
    </location>
</feature>
<feature type="transmembrane region" description="Helical" evidence="1">
    <location>
        <begin position="182"/>
        <end position="208"/>
    </location>
</feature>
<keyword evidence="1" id="KW-0812">Transmembrane</keyword>
<feature type="transmembrane region" description="Helical" evidence="1">
    <location>
        <begin position="378"/>
        <end position="410"/>
    </location>
</feature>
<feature type="transmembrane region" description="Helical" evidence="1">
    <location>
        <begin position="283"/>
        <end position="302"/>
    </location>
</feature>
<dbReference type="AlphaFoldDB" id="A0A4Y5FQY1"/>
<feature type="transmembrane region" description="Helical" evidence="1">
    <location>
        <begin position="228"/>
        <end position="246"/>
    </location>
</feature>
<sequence length="417" mass="47601">MLTIGIILIIFMTIFDYYIHKTVFSPVFMFNSLFLLIISLSSMRLYNLREYSIKSIEVIVLGMIFFSLGVFCTRIVSHKFLKNQNNVINYDDNLNVNWTFLKILLIVVTTGNVFSIIFSLKFLLGGGSYLELRNMILGYNGAEPLITNPLVNILTRYISGPGLTALIPFSIFFLIRKKNIKFSLIILLNLVLATLSSGGRILLVYTIIQLFIGLSYSKKNIPKKIKKVVIISSIIFFISIIVLSNIRSSNSIYRAFYAYFSGPVVLLSTWMTDVDTYNIHSHGLGFIYPITYLLNSFCNLMGIPNSMLANVVMWQGMPQNDWVGVFPDQSMNAFSTLFYFFYKDFREFGVACFSFLFGSICGFIYFKAFIERKSKYLVYYLLGVQAIIGSFIIWQLGSTAFFLSIVFTILSLKSKKS</sequence>
<accession>A0A4Y5FQY1</accession>
<keyword evidence="1" id="KW-0472">Membrane</keyword>
<feature type="transmembrane region" description="Helical" evidence="1">
    <location>
        <begin position="96"/>
        <end position="124"/>
    </location>
</feature>
<evidence type="ECO:0000256" key="1">
    <source>
        <dbReference type="SAM" id="Phobius"/>
    </source>
</evidence>
<dbReference type="RefSeq" id="WP_220016854.1">
    <property type="nucleotide sequence ID" value="NZ_CP072435.1"/>
</dbReference>
<evidence type="ECO:0000313" key="2">
    <source>
        <dbReference type="EMBL" id="QBR99839.1"/>
    </source>
</evidence>
<proteinExistence type="predicted"/>